<sequence length="98" mass="10358">MIKKEIGIGFIVGLIANSIGVIICTLLFSYLSPNGLSLSETLSASVQNGTIGSLLVLGAILNLIVFFLFIKKNMPYKARGVLLATIIAAICVAISKFI</sequence>
<proteinExistence type="predicted"/>
<comment type="caution">
    <text evidence="2">The sequence shown here is derived from an EMBL/GenBank/DDBJ whole genome shotgun (WGS) entry which is preliminary data.</text>
</comment>
<name>A0ABW5N6W7_9FLAO</name>
<gene>
    <name evidence="2" type="ORF">ACFSTE_07390</name>
</gene>
<keyword evidence="3" id="KW-1185">Reference proteome</keyword>
<dbReference type="Proteomes" id="UP001597459">
    <property type="component" value="Unassembled WGS sequence"/>
</dbReference>
<organism evidence="2 3">
    <name type="scientific">Aquimarina hainanensis</name>
    <dbReference type="NCBI Taxonomy" id="1578017"/>
    <lineage>
        <taxon>Bacteria</taxon>
        <taxon>Pseudomonadati</taxon>
        <taxon>Bacteroidota</taxon>
        <taxon>Flavobacteriia</taxon>
        <taxon>Flavobacteriales</taxon>
        <taxon>Flavobacteriaceae</taxon>
        <taxon>Aquimarina</taxon>
    </lineage>
</organism>
<keyword evidence="1" id="KW-1133">Transmembrane helix</keyword>
<evidence type="ECO:0000313" key="2">
    <source>
        <dbReference type="EMBL" id="MFD2590654.1"/>
    </source>
</evidence>
<evidence type="ECO:0000313" key="3">
    <source>
        <dbReference type="Proteomes" id="UP001597459"/>
    </source>
</evidence>
<evidence type="ECO:0008006" key="4">
    <source>
        <dbReference type="Google" id="ProtNLM"/>
    </source>
</evidence>
<feature type="transmembrane region" description="Helical" evidence="1">
    <location>
        <begin position="51"/>
        <end position="69"/>
    </location>
</feature>
<reference evidence="3" key="1">
    <citation type="journal article" date="2019" name="Int. J. Syst. Evol. Microbiol.">
        <title>The Global Catalogue of Microorganisms (GCM) 10K type strain sequencing project: providing services to taxonomists for standard genome sequencing and annotation.</title>
        <authorList>
            <consortium name="The Broad Institute Genomics Platform"/>
            <consortium name="The Broad Institute Genome Sequencing Center for Infectious Disease"/>
            <person name="Wu L."/>
            <person name="Ma J."/>
        </authorList>
    </citation>
    <scope>NUCLEOTIDE SEQUENCE [LARGE SCALE GENOMIC DNA]</scope>
    <source>
        <strain evidence="3">KCTC 42423</strain>
    </source>
</reference>
<keyword evidence="1" id="KW-0812">Transmembrane</keyword>
<feature type="transmembrane region" description="Helical" evidence="1">
    <location>
        <begin position="81"/>
        <end position="97"/>
    </location>
</feature>
<protein>
    <recommendedName>
        <fullName evidence="4">Major facilitator superfamily (MFS) profile domain-containing protein</fullName>
    </recommendedName>
</protein>
<keyword evidence="1" id="KW-0472">Membrane</keyword>
<accession>A0ABW5N6W7</accession>
<dbReference type="EMBL" id="JBHULX010000004">
    <property type="protein sequence ID" value="MFD2590654.1"/>
    <property type="molecule type" value="Genomic_DNA"/>
</dbReference>
<evidence type="ECO:0000256" key="1">
    <source>
        <dbReference type="SAM" id="Phobius"/>
    </source>
</evidence>
<dbReference type="RefSeq" id="WP_176028570.1">
    <property type="nucleotide sequence ID" value="NZ_JBHSJV010000001.1"/>
</dbReference>
<feature type="transmembrane region" description="Helical" evidence="1">
    <location>
        <begin position="7"/>
        <end position="31"/>
    </location>
</feature>